<evidence type="ECO:0000313" key="4">
    <source>
        <dbReference type="Proteomes" id="UP001218364"/>
    </source>
</evidence>
<reference evidence="2 4" key="2">
    <citation type="submission" date="2023-02" db="EMBL/GenBank/DDBJ databases">
        <title>Population genomics of bacteria associated with diatom.</title>
        <authorList>
            <person name="Xie J."/>
            <person name="Wang H."/>
        </authorList>
    </citation>
    <scope>NUCLEOTIDE SEQUENCE [LARGE SCALE GENOMIC DNA]</scope>
    <source>
        <strain evidence="2 4">PT47_8</strain>
    </source>
</reference>
<dbReference type="CDD" id="cd02440">
    <property type="entry name" value="AdoMet_MTases"/>
    <property type="match status" value="1"/>
</dbReference>
<organism evidence="1 3">
    <name type="scientific">Phaeobacter gallaeciensis</name>
    <dbReference type="NCBI Taxonomy" id="60890"/>
    <lineage>
        <taxon>Bacteria</taxon>
        <taxon>Pseudomonadati</taxon>
        <taxon>Pseudomonadota</taxon>
        <taxon>Alphaproteobacteria</taxon>
        <taxon>Rhodobacterales</taxon>
        <taxon>Roseobacteraceae</taxon>
        <taxon>Phaeobacter</taxon>
    </lineage>
</organism>
<dbReference type="SUPFAM" id="SSF53335">
    <property type="entry name" value="S-adenosyl-L-methionine-dependent methyltransferases"/>
    <property type="match status" value="1"/>
</dbReference>
<dbReference type="AlphaFoldDB" id="A0A1B0ZQX7"/>
<evidence type="ECO:0000313" key="1">
    <source>
        <dbReference type="EMBL" id="ANP36582.1"/>
    </source>
</evidence>
<evidence type="ECO:0000313" key="2">
    <source>
        <dbReference type="EMBL" id="MDE4167263.1"/>
    </source>
</evidence>
<dbReference type="Pfam" id="PF13489">
    <property type="entry name" value="Methyltransf_23"/>
    <property type="match status" value="1"/>
</dbReference>
<gene>
    <name evidence="1" type="ORF">JL2886_01674</name>
    <name evidence="2" type="ORF">PXK24_16325</name>
</gene>
<dbReference type="Proteomes" id="UP001218364">
    <property type="component" value="Unassembled WGS sequence"/>
</dbReference>
<dbReference type="EMBL" id="CP015124">
    <property type="protein sequence ID" value="ANP36582.1"/>
    <property type="molecule type" value="Genomic_DNA"/>
</dbReference>
<protein>
    <submittedName>
        <fullName evidence="2">Class I SAM-dependent methyltransferase</fullName>
    </submittedName>
    <submittedName>
        <fullName evidence="1">SAM-dependent methlyltransferase</fullName>
    </submittedName>
</protein>
<dbReference type="GO" id="GO:0008168">
    <property type="term" value="F:methyltransferase activity"/>
    <property type="evidence" value="ECO:0007669"/>
    <property type="project" value="UniProtKB-KW"/>
</dbReference>
<dbReference type="Proteomes" id="UP000092565">
    <property type="component" value="Chromosome"/>
</dbReference>
<dbReference type="GO" id="GO:0032259">
    <property type="term" value="P:methylation"/>
    <property type="evidence" value="ECO:0007669"/>
    <property type="project" value="UniProtKB-KW"/>
</dbReference>
<dbReference type="RefSeq" id="WP_065271535.1">
    <property type="nucleotide sequence ID" value="NZ_CP015124.1"/>
</dbReference>
<dbReference type="EMBL" id="JARCJK010000009">
    <property type="protein sequence ID" value="MDE4167263.1"/>
    <property type="molecule type" value="Genomic_DNA"/>
</dbReference>
<dbReference type="PANTHER" id="PTHR43861">
    <property type="entry name" value="TRANS-ACONITATE 2-METHYLTRANSFERASE-RELATED"/>
    <property type="match status" value="1"/>
</dbReference>
<keyword evidence="2" id="KW-0489">Methyltransferase</keyword>
<keyword evidence="1" id="KW-0808">Transferase</keyword>
<sequence>MSDTETIKVYDARAKDYAALNQDYLSSDPRLAAFIAACPANGRVLDLGCGPGTSAGVMAEAGLRVDATDASAEMTALAAQIDGVNARQARFDEITGDGIYDGIWANFSLLHAPRSDMPRHLQDIHRALKPNGAFYIALKLGKGEARDTIGRLYTYYEEDELIDLLTTAGFTPLDRSHGKGPGLDGSVSHWISVATHG</sequence>
<dbReference type="OrthoDB" id="9804312at2"/>
<evidence type="ECO:0000313" key="3">
    <source>
        <dbReference type="Proteomes" id="UP000092565"/>
    </source>
</evidence>
<dbReference type="PATRIC" id="fig|60890.4.peg.1633"/>
<dbReference type="PANTHER" id="PTHR43861:SF1">
    <property type="entry name" value="TRANS-ACONITATE 2-METHYLTRANSFERASE"/>
    <property type="match status" value="1"/>
</dbReference>
<proteinExistence type="predicted"/>
<dbReference type="InterPro" id="IPR029063">
    <property type="entry name" value="SAM-dependent_MTases_sf"/>
</dbReference>
<name>A0A1B0ZQX7_9RHOB</name>
<accession>A0A1B0ZQX7</accession>
<keyword evidence="3" id="KW-1185">Reference proteome</keyword>
<reference evidence="1 3" key="1">
    <citation type="submission" date="2016-04" db="EMBL/GenBank/DDBJ databases">
        <authorList>
            <person name="Evans L.H."/>
            <person name="Alamgir A."/>
            <person name="Owens N."/>
            <person name="Weber N.D."/>
            <person name="Virtaneva K."/>
            <person name="Barbian K."/>
            <person name="Babar A."/>
            <person name="Rosenke K."/>
        </authorList>
    </citation>
    <scope>NUCLEOTIDE SEQUENCE [LARGE SCALE GENOMIC DNA]</scope>
    <source>
        <strain evidence="1 3">JL2886</strain>
    </source>
</reference>
<dbReference type="Gene3D" id="3.40.50.150">
    <property type="entry name" value="Vaccinia Virus protein VP39"/>
    <property type="match status" value="1"/>
</dbReference>